<dbReference type="GO" id="GO:0043386">
    <property type="term" value="P:mycotoxin biosynthetic process"/>
    <property type="evidence" value="ECO:0007669"/>
    <property type="project" value="InterPro"/>
</dbReference>
<dbReference type="OrthoDB" id="2548233at2759"/>
<protein>
    <submittedName>
        <fullName evidence="3">Uncharacterized protein</fullName>
    </submittedName>
</protein>
<dbReference type="SUPFAM" id="SSF52777">
    <property type="entry name" value="CoA-dependent acyltransferases"/>
    <property type="match status" value="1"/>
</dbReference>
<dbReference type="Proteomes" id="UP000777438">
    <property type="component" value="Unassembled WGS sequence"/>
</dbReference>
<dbReference type="InterPro" id="IPR023213">
    <property type="entry name" value="CAT-like_dom_sf"/>
</dbReference>
<gene>
    <name evidence="3" type="ORF">B0T10DRAFT_486401</name>
</gene>
<dbReference type="GO" id="GO:0016407">
    <property type="term" value="F:acetyltransferase activity"/>
    <property type="evidence" value="ECO:0007669"/>
    <property type="project" value="InterPro"/>
</dbReference>
<name>A0A9P8W5F2_9HYPO</name>
<dbReference type="AlphaFoldDB" id="A0A9P8W5F2"/>
<dbReference type="Gene3D" id="3.30.559.30">
    <property type="entry name" value="Nonribosomal peptide synthetase, condensation domain"/>
    <property type="match status" value="1"/>
</dbReference>
<dbReference type="InterPro" id="IPR009992">
    <property type="entry name" value="Tri3/Sat12/Sat16/Mac1"/>
</dbReference>
<keyword evidence="4" id="KW-1185">Reference proteome</keyword>
<evidence type="ECO:0000256" key="2">
    <source>
        <dbReference type="ARBA" id="ARBA00022679"/>
    </source>
</evidence>
<comment type="caution">
    <text evidence="3">The sequence shown here is derived from an EMBL/GenBank/DDBJ whole genome shotgun (WGS) entry which is preliminary data.</text>
</comment>
<comment type="similarity">
    <text evidence="1">Belongs to the trichothecene O-acetyltransferase family.</text>
</comment>
<evidence type="ECO:0000256" key="1">
    <source>
        <dbReference type="ARBA" id="ARBA00006439"/>
    </source>
</evidence>
<dbReference type="Pfam" id="PF07428">
    <property type="entry name" value="Tri3"/>
    <property type="match status" value="1"/>
</dbReference>
<evidence type="ECO:0000313" key="3">
    <source>
        <dbReference type="EMBL" id="KAH6890657.1"/>
    </source>
</evidence>
<dbReference type="PANTHER" id="PTHR42034:SF1">
    <property type="entry name" value="CONDENSATION DOMAIN-CONTAINING PROTEIN"/>
    <property type="match status" value="1"/>
</dbReference>
<sequence length="510" mass="57323">MTLEEDNVTWTETARGFWERGLDEGENNYAMLATSYEGSGRVFFAIAAHISVQVQVLECEDKEIQAKKVGEALRKAWLACRYDYPTIASQIVYNPKKPYFRKTYRTPNSEAEVESWIKGSFQSVLSGQTGVDWANADPPVPKAPTIFVLSPPSSSDIIRRDLVLRSPHEIIDGIGTLHLWNTLIRYASQAYQGGDSWQPPTLDGSEIKSLSPPYRVAASIPSHLTEAQQRKMDEIAAEITSPNKGPQVISLPFQKGNLVPGKHQRMALKLSRDTTARLLEACRAAQMTVTHAFHAAIAMAVRDLQPPQKEPMRGRYLSYILRDERPNCREPYNGAKHAAAVYHSISGRSVYIDMDLPTIDKPQDLGQQHQRTEFLQITQQMKAFYDNLRNDPDHHKLVCAICTLFTPPIPDAQLAPDKKRSVPGPRELPSVSLSSLGKIDDKVDHTHGKFEVYEPWVTGEELGNGYGLFLGTFRGELCLSGVYNDAWHDEDEMMRFLEHCKKIVLEAFGL</sequence>
<dbReference type="PANTHER" id="PTHR42034">
    <property type="entry name" value="CHROMOSOME 7, WHOLE GENOME SHOTGUN SEQUENCE-RELATED"/>
    <property type="match status" value="1"/>
</dbReference>
<proteinExistence type="inferred from homology"/>
<keyword evidence="2" id="KW-0808">Transferase</keyword>
<reference evidence="3 4" key="1">
    <citation type="journal article" date="2021" name="Nat. Commun.">
        <title>Genetic determinants of endophytism in the Arabidopsis root mycobiome.</title>
        <authorList>
            <person name="Mesny F."/>
            <person name="Miyauchi S."/>
            <person name="Thiergart T."/>
            <person name="Pickel B."/>
            <person name="Atanasova L."/>
            <person name="Karlsson M."/>
            <person name="Huettel B."/>
            <person name="Barry K.W."/>
            <person name="Haridas S."/>
            <person name="Chen C."/>
            <person name="Bauer D."/>
            <person name="Andreopoulos W."/>
            <person name="Pangilinan J."/>
            <person name="LaButti K."/>
            <person name="Riley R."/>
            <person name="Lipzen A."/>
            <person name="Clum A."/>
            <person name="Drula E."/>
            <person name="Henrissat B."/>
            <person name="Kohler A."/>
            <person name="Grigoriev I.V."/>
            <person name="Martin F.M."/>
            <person name="Hacquard S."/>
        </authorList>
    </citation>
    <scope>NUCLEOTIDE SEQUENCE [LARGE SCALE GENOMIC DNA]</scope>
    <source>
        <strain evidence="3 4">MPI-CAGE-CH-0241</strain>
    </source>
</reference>
<dbReference type="EMBL" id="JAGPYM010000009">
    <property type="protein sequence ID" value="KAH6890657.1"/>
    <property type="molecule type" value="Genomic_DNA"/>
</dbReference>
<evidence type="ECO:0000313" key="4">
    <source>
        <dbReference type="Proteomes" id="UP000777438"/>
    </source>
</evidence>
<accession>A0A9P8W5F2</accession>
<organism evidence="3 4">
    <name type="scientific">Thelonectria olida</name>
    <dbReference type="NCBI Taxonomy" id="1576542"/>
    <lineage>
        <taxon>Eukaryota</taxon>
        <taxon>Fungi</taxon>
        <taxon>Dikarya</taxon>
        <taxon>Ascomycota</taxon>
        <taxon>Pezizomycotina</taxon>
        <taxon>Sordariomycetes</taxon>
        <taxon>Hypocreomycetidae</taxon>
        <taxon>Hypocreales</taxon>
        <taxon>Nectriaceae</taxon>
        <taxon>Thelonectria</taxon>
    </lineage>
</organism>
<dbReference type="Gene3D" id="3.30.559.10">
    <property type="entry name" value="Chloramphenicol acetyltransferase-like domain"/>
    <property type="match status" value="1"/>
</dbReference>